<dbReference type="EMBL" id="LZIT01000295">
    <property type="protein sequence ID" value="OBG30453.1"/>
    <property type="molecule type" value="Genomic_DNA"/>
</dbReference>
<name>A0ABD6NV86_9MYCO</name>
<evidence type="ECO:0000313" key="2">
    <source>
        <dbReference type="Proteomes" id="UP000092086"/>
    </source>
</evidence>
<sequence>MYLSAERLALANQTVKETFEQCCVAWQAIPHWDTLDPSQTMVPNDNVTNPKILSLIPPVAVPFTVTLAEAIAPTPDVLLANVIANTVTLAAKVDDAVFTELRKGGPKTAQIASTPTTQHMLDALIAARADVEIGGYRAPSCLITNTAGLKQLTKLTTNGYPGTNVLLPPANINSLQRVAELEKPVPTKKPALAYLLGRRQRIAPAGAADASPGEEALDLAVSIPPSLEVVGEAPPPPTNSIQLSVRIGYALRVKDLSGYVVILNP</sequence>
<proteinExistence type="predicted"/>
<dbReference type="Proteomes" id="UP000092086">
    <property type="component" value="Unassembled WGS sequence"/>
</dbReference>
<organism evidence="1 2">
    <name type="scientific">Mycobacterium alsense</name>
    <dbReference type="NCBI Taxonomy" id="324058"/>
    <lineage>
        <taxon>Bacteria</taxon>
        <taxon>Bacillati</taxon>
        <taxon>Actinomycetota</taxon>
        <taxon>Actinomycetes</taxon>
        <taxon>Mycobacteriales</taxon>
        <taxon>Mycobacteriaceae</taxon>
        <taxon>Mycobacterium</taxon>
    </lineage>
</organism>
<accession>A0ABD6NV86</accession>
<dbReference type="AlphaFoldDB" id="A0ABD6NV86"/>
<protein>
    <submittedName>
        <fullName evidence="1">Uncharacterized protein</fullName>
    </submittedName>
</protein>
<dbReference type="RefSeq" id="WP_068213725.1">
    <property type="nucleotide sequence ID" value="NZ_LZIT01000295.1"/>
</dbReference>
<comment type="caution">
    <text evidence="1">The sequence shown here is derived from an EMBL/GenBank/DDBJ whole genome shotgun (WGS) entry which is preliminary data.</text>
</comment>
<reference evidence="1 2" key="1">
    <citation type="submission" date="2016-06" db="EMBL/GenBank/DDBJ databases">
        <authorList>
            <person name="Sutton G."/>
            <person name="Brinkac L."/>
            <person name="Sanka R."/>
            <person name="Adams M."/>
            <person name="Lau E."/>
            <person name="Sam S."/>
            <person name="Sreng N."/>
            <person name="Him V."/>
            <person name="Kerleguer A."/>
            <person name="Cheng S."/>
        </authorList>
    </citation>
    <scope>NUCLEOTIDE SEQUENCE [LARGE SCALE GENOMIC DNA]</scope>
    <source>
        <strain evidence="1 2">E2978</strain>
    </source>
</reference>
<evidence type="ECO:0000313" key="1">
    <source>
        <dbReference type="EMBL" id="OBG30453.1"/>
    </source>
</evidence>
<gene>
    <name evidence="1" type="ORF">A5672_02460</name>
</gene>